<accession>A0A077ZRT7</accession>
<name>A0A077ZRT7_STYLE</name>
<dbReference type="Proteomes" id="UP000039865">
    <property type="component" value="Unassembled WGS sequence"/>
</dbReference>
<gene>
    <name evidence="1" type="primary">Contig17242.g18359</name>
    <name evidence="1" type="ORF">STYLEM_1146</name>
</gene>
<keyword evidence="2" id="KW-1185">Reference proteome</keyword>
<dbReference type="SUPFAM" id="SSF53756">
    <property type="entry name" value="UDP-Glycosyltransferase/glycogen phosphorylase"/>
    <property type="match status" value="1"/>
</dbReference>
<dbReference type="InParanoid" id="A0A077ZRT7"/>
<dbReference type="AlphaFoldDB" id="A0A077ZRT7"/>
<sequence length="692" mass="82333">MILDFAKLFTLQCALLSKSMDFNYELNLNVIFIDVPSIQMGYEGFNWFSEQENNIKMIETFDQSFNMVQGMHRTRAVFQGFSRDNIVVYYERDMYSKAHIVNIMEQLQQDYLKNNVRLRLYFGTSKPGQTLQSLIDSYWKLKPKDITFSGSIEAIVDYELNYLFEMFRQWRVKQEVKKHFGFTSKNIMEFKNEFLELLKMPPKKDFFVYLWADDCPKCKEVYQFYNDLADNLKDVSSVHVAQTDMTASIFWGIWPYGLPYCRFYVHTITNNFEYVYEQYTIEAYLKFLKKKSTNFSKYLIDQKKRKAFPPTLEQIERDWHVRHCVNLEKNPKMLMDHLRYWNPDYESIVELVVQEEKYRKSDGYNIYVTDTYEGITLGQPFFRIVRKTSGNNVGVILVGQPLASQDKRDNFLMLAKSGQMIMGIQSYRNYPHFSRWEDDSDSSIQSLRERWQKEYFKNFAGWLHNMDEPHKHWNSQLPRLNFAESDLQFSMVKAFWPDNFNASDPKIYDLALTHTGNTSWHMDVKNWTLATKCIDKMLESGKYTFKLLGRKPPEEYEDKFPYIEFAPFKEFLGYVGQAEILLITSMSDASPRILTQALALNVAVILNKHIYGGKKYINEQTGSLIETEDDLFEAIEDIKRRRREGILQPRKWFEQYSELIHQKLEVFTEMIRKEQGWDLDINGYREDITTMI</sequence>
<organism evidence="1 2">
    <name type="scientific">Stylonychia lemnae</name>
    <name type="common">Ciliate</name>
    <dbReference type="NCBI Taxonomy" id="5949"/>
    <lineage>
        <taxon>Eukaryota</taxon>
        <taxon>Sar</taxon>
        <taxon>Alveolata</taxon>
        <taxon>Ciliophora</taxon>
        <taxon>Intramacronucleata</taxon>
        <taxon>Spirotrichea</taxon>
        <taxon>Stichotrichia</taxon>
        <taxon>Sporadotrichida</taxon>
        <taxon>Oxytrichidae</taxon>
        <taxon>Stylonychinae</taxon>
        <taxon>Stylonychia</taxon>
    </lineage>
</organism>
<dbReference type="OrthoDB" id="422581at2759"/>
<dbReference type="EMBL" id="CCKQ01001086">
    <property type="protein sequence ID" value="CDW72189.1"/>
    <property type="molecule type" value="Genomic_DNA"/>
</dbReference>
<dbReference type="SUPFAM" id="SSF52833">
    <property type="entry name" value="Thioredoxin-like"/>
    <property type="match status" value="1"/>
</dbReference>
<reference evidence="1 2" key="1">
    <citation type="submission" date="2014-06" db="EMBL/GenBank/DDBJ databases">
        <authorList>
            <person name="Swart Estienne"/>
        </authorList>
    </citation>
    <scope>NUCLEOTIDE SEQUENCE [LARGE SCALE GENOMIC DNA]</scope>
    <source>
        <strain evidence="1 2">130c</strain>
    </source>
</reference>
<evidence type="ECO:0000313" key="1">
    <source>
        <dbReference type="EMBL" id="CDW72189.1"/>
    </source>
</evidence>
<evidence type="ECO:0000313" key="2">
    <source>
        <dbReference type="Proteomes" id="UP000039865"/>
    </source>
</evidence>
<protein>
    <submittedName>
        <fullName evidence="1">Uncharacterized protein</fullName>
    </submittedName>
</protein>
<dbReference type="Gene3D" id="3.40.50.2000">
    <property type="entry name" value="Glycogen Phosphorylase B"/>
    <property type="match status" value="1"/>
</dbReference>
<proteinExistence type="predicted"/>
<dbReference type="InterPro" id="IPR036249">
    <property type="entry name" value="Thioredoxin-like_sf"/>
</dbReference>
<dbReference type="Gene3D" id="3.40.30.10">
    <property type="entry name" value="Glutaredoxin"/>
    <property type="match status" value="1"/>
</dbReference>